<proteinExistence type="predicted"/>
<name>A0A1K1MCH9_RUMFL</name>
<dbReference type="EMBL" id="FPIP01000002">
    <property type="protein sequence ID" value="SFW20843.1"/>
    <property type="molecule type" value="Genomic_DNA"/>
</dbReference>
<evidence type="ECO:0000313" key="2">
    <source>
        <dbReference type="Proteomes" id="UP000183461"/>
    </source>
</evidence>
<evidence type="ECO:0000313" key="1">
    <source>
        <dbReference type="EMBL" id="SFW20843.1"/>
    </source>
</evidence>
<organism evidence="1 2">
    <name type="scientific">Ruminococcus flavefaciens</name>
    <dbReference type="NCBI Taxonomy" id="1265"/>
    <lineage>
        <taxon>Bacteria</taxon>
        <taxon>Bacillati</taxon>
        <taxon>Bacillota</taxon>
        <taxon>Clostridia</taxon>
        <taxon>Eubacteriales</taxon>
        <taxon>Oscillospiraceae</taxon>
        <taxon>Ruminococcus</taxon>
    </lineage>
</organism>
<dbReference type="Proteomes" id="UP000183461">
    <property type="component" value="Unassembled WGS sequence"/>
</dbReference>
<dbReference type="AlphaFoldDB" id="A0A1K1MCH9"/>
<sequence length="188" mass="21491">MLFTDGDYVESNDKRSIVALKENAARIELRNTKSIQVIDYKLDKGIIPEKDKADKDFFKCDHIVECLNDDDKIVYAVELKGEDVPHALEQLTSTVKLLFEPDYRKNCKPFLKVCNNSEIEALKGKMIRLRAVSPKPGSNMRKDNGKKRSATHNVKYAKEGELRQACIRYKINFDIDSIVVKTGHSENI</sequence>
<gene>
    <name evidence="1" type="ORF">SAMN02910280_1063</name>
</gene>
<protein>
    <submittedName>
        <fullName evidence="1">Uncharacterized protein</fullName>
    </submittedName>
</protein>
<accession>A0A1K1MCH9</accession>
<reference evidence="2" key="1">
    <citation type="submission" date="2016-11" db="EMBL/GenBank/DDBJ databases">
        <authorList>
            <person name="Varghese N."/>
            <person name="Submissions S."/>
        </authorList>
    </citation>
    <scope>NUCLEOTIDE SEQUENCE [LARGE SCALE GENOMIC DNA]</scope>
    <source>
        <strain evidence="2">YL228</strain>
    </source>
</reference>